<reference evidence="1" key="1">
    <citation type="thesis" date="2020" institute="ProQuest LLC" country="789 East Eisenhower Parkway, Ann Arbor, MI, USA">
        <title>Comparative Genomics and Chromosome Evolution.</title>
        <authorList>
            <person name="Mudd A.B."/>
        </authorList>
    </citation>
    <scope>NUCLEOTIDE SEQUENCE</scope>
    <source>
        <strain evidence="1">1538</strain>
        <tissue evidence="1">Blood</tissue>
    </source>
</reference>
<dbReference type="Proteomes" id="UP001181693">
    <property type="component" value="Unassembled WGS sequence"/>
</dbReference>
<organism evidence="1 2">
    <name type="scientific">Pyxicephalus adspersus</name>
    <name type="common">African bullfrog</name>
    <dbReference type="NCBI Taxonomy" id="30357"/>
    <lineage>
        <taxon>Eukaryota</taxon>
        <taxon>Metazoa</taxon>
        <taxon>Chordata</taxon>
        <taxon>Craniata</taxon>
        <taxon>Vertebrata</taxon>
        <taxon>Euteleostomi</taxon>
        <taxon>Amphibia</taxon>
        <taxon>Batrachia</taxon>
        <taxon>Anura</taxon>
        <taxon>Neobatrachia</taxon>
        <taxon>Ranoidea</taxon>
        <taxon>Pyxicephalidae</taxon>
        <taxon>Pyxicephalinae</taxon>
        <taxon>Pyxicephalus</taxon>
    </lineage>
</organism>
<proteinExistence type="predicted"/>
<comment type="caution">
    <text evidence="1">The sequence shown here is derived from an EMBL/GenBank/DDBJ whole genome shotgun (WGS) entry which is preliminary data.</text>
</comment>
<evidence type="ECO:0000313" key="1">
    <source>
        <dbReference type="EMBL" id="DBA24251.1"/>
    </source>
</evidence>
<evidence type="ECO:0000313" key="2">
    <source>
        <dbReference type="Proteomes" id="UP001181693"/>
    </source>
</evidence>
<gene>
    <name evidence="1" type="ORF">GDO54_011937</name>
</gene>
<keyword evidence="2" id="KW-1185">Reference proteome</keyword>
<dbReference type="AlphaFoldDB" id="A0AAV3A4T4"/>
<dbReference type="EMBL" id="DYDO01000005">
    <property type="protein sequence ID" value="DBA24251.1"/>
    <property type="molecule type" value="Genomic_DNA"/>
</dbReference>
<accession>A0AAV3A4T4</accession>
<sequence length="100" mass="11285">MEVKQGFCLLCTLVPFIKDPLCSISILVFFFIFADICNKKIEVLLFRCLLTAPMADCLKCFVSCTNGPHVMLFSLVMKRFYLGKIKCPPVAVPVRVYGKV</sequence>
<protein>
    <recommendedName>
        <fullName evidence="3">Secreted protein</fullName>
    </recommendedName>
</protein>
<evidence type="ECO:0008006" key="3">
    <source>
        <dbReference type="Google" id="ProtNLM"/>
    </source>
</evidence>
<name>A0AAV3A4T4_PYXAD</name>